<keyword evidence="7" id="KW-1185">Reference proteome</keyword>
<evidence type="ECO:0000256" key="2">
    <source>
        <dbReference type="ARBA" id="ARBA00008829"/>
    </source>
</evidence>
<evidence type="ECO:0000313" key="7">
    <source>
        <dbReference type="Proteomes" id="UP001529369"/>
    </source>
</evidence>
<evidence type="ECO:0000256" key="4">
    <source>
        <dbReference type="ARBA" id="ARBA00022801"/>
    </source>
</evidence>
<comment type="cofactor">
    <cofactor evidence="1">
        <name>Zn(2+)</name>
        <dbReference type="ChEBI" id="CHEBI:29105"/>
    </cofactor>
</comment>
<sequence>MADYDLVVRGGTVASGLGTMRCDIGIRGGRIVALAESIPGGAATLDAGGLLVLPGGVDTHCHIEEPSRGGYTSAGGAPATEVTVQEESFGSASVSAFAGGTTSVVCFVPQWKGEGILPRLADYEARAARGMVDYSFHQIISDATDDVLEREVPEVVARGIRSLKVFLTYEPLHLSDEAFLKVLVTARRHGCLVTVHCENYAAINWRTEALLKAGLTAPKYHAWSRPPVVEREATHRAIALAELVDQPIQVFHVSCAEAAEEIARAQHRGVKVWGETCPQYLALAAADMDRPGFDGAAYMCSPSPRSAEEQGRVWEMIRRGTLDVVSSDHCGFSMHRPGAGKQAGGTAVPFRDIPNGIPGLAARLPILFSEGVSKGRISLDHFVRLTATNPARLMGLAPRKGAIAIGGDADLALWDPKKKVTITNALMQHAIDYTPYEGLEVTGWPVATVRRGTVVMRDGVVQAEPGTGRFLARGPYDFIAPRGLLPDGFDAAPRLE</sequence>
<protein>
    <submittedName>
        <fullName evidence="6">Dihydropyrimidinase</fullName>
        <ecNumber evidence="6">3.5.2.2</ecNumber>
    </submittedName>
</protein>
<dbReference type="GO" id="GO:0004157">
    <property type="term" value="F:dihydropyrimidinase activity"/>
    <property type="evidence" value="ECO:0007669"/>
    <property type="project" value="UniProtKB-EC"/>
</dbReference>
<dbReference type="EMBL" id="JAUFPN010000183">
    <property type="protein sequence ID" value="MDN3566862.1"/>
    <property type="molecule type" value="Genomic_DNA"/>
</dbReference>
<dbReference type="Gene3D" id="2.30.40.10">
    <property type="entry name" value="Urease, subunit C, domain 1"/>
    <property type="match status" value="1"/>
</dbReference>
<keyword evidence="4 6" id="KW-0378">Hydrolase</keyword>
<organism evidence="6 7">
    <name type="scientific">Paeniroseomonas aquatica</name>
    <dbReference type="NCBI Taxonomy" id="373043"/>
    <lineage>
        <taxon>Bacteria</taxon>
        <taxon>Pseudomonadati</taxon>
        <taxon>Pseudomonadota</taxon>
        <taxon>Alphaproteobacteria</taxon>
        <taxon>Acetobacterales</taxon>
        <taxon>Acetobacteraceae</taxon>
        <taxon>Paeniroseomonas</taxon>
    </lineage>
</organism>
<dbReference type="Pfam" id="PF01979">
    <property type="entry name" value="Amidohydro_1"/>
    <property type="match status" value="1"/>
</dbReference>
<dbReference type="InterPro" id="IPR011059">
    <property type="entry name" value="Metal-dep_hydrolase_composite"/>
</dbReference>
<dbReference type="InterPro" id="IPR011778">
    <property type="entry name" value="Hydantoinase/dihydroPyrase"/>
</dbReference>
<evidence type="ECO:0000313" key="6">
    <source>
        <dbReference type="EMBL" id="MDN3566862.1"/>
    </source>
</evidence>
<accession>A0ABT8AAR6</accession>
<dbReference type="Proteomes" id="UP001529369">
    <property type="component" value="Unassembled WGS sequence"/>
</dbReference>
<dbReference type="InterPro" id="IPR032466">
    <property type="entry name" value="Metal_Hydrolase"/>
</dbReference>
<comment type="caution">
    <text evidence="6">The sequence shown here is derived from an EMBL/GenBank/DDBJ whole genome shotgun (WGS) entry which is preliminary data.</text>
</comment>
<dbReference type="CDD" id="cd01314">
    <property type="entry name" value="D-HYD"/>
    <property type="match status" value="1"/>
</dbReference>
<dbReference type="RefSeq" id="WP_290318820.1">
    <property type="nucleotide sequence ID" value="NZ_JAUFPN010000183.1"/>
</dbReference>
<proteinExistence type="inferred from homology"/>
<comment type="similarity">
    <text evidence="2">Belongs to the metallo-dependent hydrolases superfamily. Hydantoinase/dihydropyrimidinase family.</text>
</comment>
<feature type="domain" description="Amidohydrolase-related" evidence="5">
    <location>
        <begin position="51"/>
        <end position="455"/>
    </location>
</feature>
<dbReference type="Gene3D" id="3.20.20.140">
    <property type="entry name" value="Metal-dependent hydrolases"/>
    <property type="match status" value="1"/>
</dbReference>
<dbReference type="EC" id="3.5.2.2" evidence="6"/>
<dbReference type="SUPFAM" id="SSF51338">
    <property type="entry name" value="Composite domain of metallo-dependent hydrolases"/>
    <property type="match status" value="2"/>
</dbReference>
<name>A0ABT8AAR6_9PROT</name>
<dbReference type="SUPFAM" id="SSF51556">
    <property type="entry name" value="Metallo-dependent hydrolases"/>
    <property type="match status" value="1"/>
</dbReference>
<dbReference type="InterPro" id="IPR006680">
    <property type="entry name" value="Amidohydro-rel"/>
</dbReference>
<evidence type="ECO:0000259" key="5">
    <source>
        <dbReference type="Pfam" id="PF01979"/>
    </source>
</evidence>
<dbReference type="PANTHER" id="PTHR11647:SF1">
    <property type="entry name" value="COLLAPSIN RESPONSE MEDIATOR PROTEIN"/>
    <property type="match status" value="1"/>
</dbReference>
<dbReference type="PANTHER" id="PTHR11647">
    <property type="entry name" value="HYDRANTOINASE/DIHYDROPYRIMIDINASE FAMILY MEMBER"/>
    <property type="match status" value="1"/>
</dbReference>
<evidence type="ECO:0000256" key="3">
    <source>
        <dbReference type="ARBA" id="ARBA00022723"/>
    </source>
</evidence>
<evidence type="ECO:0000256" key="1">
    <source>
        <dbReference type="ARBA" id="ARBA00001947"/>
    </source>
</evidence>
<reference evidence="7" key="1">
    <citation type="journal article" date="2019" name="Int. J. Syst. Evol. Microbiol.">
        <title>The Global Catalogue of Microorganisms (GCM) 10K type strain sequencing project: providing services to taxonomists for standard genome sequencing and annotation.</title>
        <authorList>
            <consortium name="The Broad Institute Genomics Platform"/>
            <consortium name="The Broad Institute Genome Sequencing Center for Infectious Disease"/>
            <person name="Wu L."/>
            <person name="Ma J."/>
        </authorList>
    </citation>
    <scope>NUCLEOTIDE SEQUENCE [LARGE SCALE GENOMIC DNA]</scope>
    <source>
        <strain evidence="7">CECT 7131</strain>
    </source>
</reference>
<keyword evidence="3" id="KW-0479">Metal-binding</keyword>
<gene>
    <name evidence="6" type="primary">hydA</name>
    <name evidence="6" type="ORF">QWZ14_20995</name>
</gene>
<dbReference type="NCBIfam" id="TIGR02033">
    <property type="entry name" value="D-hydantoinase"/>
    <property type="match status" value="1"/>
</dbReference>
<dbReference type="InterPro" id="IPR050378">
    <property type="entry name" value="Metallo-dep_Hydrolases_sf"/>
</dbReference>